<organism evidence="1 2">
    <name type="scientific">Deinococcus seoulensis</name>
    <dbReference type="NCBI Taxonomy" id="1837379"/>
    <lineage>
        <taxon>Bacteria</taxon>
        <taxon>Thermotogati</taxon>
        <taxon>Deinococcota</taxon>
        <taxon>Deinococci</taxon>
        <taxon>Deinococcales</taxon>
        <taxon>Deinococcaceae</taxon>
        <taxon>Deinococcus</taxon>
    </lineage>
</organism>
<sequence length="209" mass="24058">MTQPDPSDLQVIWEVDGDSVELMERLNLDQRPRLRVHAGQGTLWEAQEKGMDFQLIEDPRHVLDPLIAFVGAEIFTQTDIFGNDAPCLVVGPAFIAEFNQELQDSCHEVSVKVAMYGTADEFSMDREQLLKLVRPDVTLYAVMPLTTIKVRRAVKMDQRLYVPAEERLPPFFRVPWNNSSVFVRNDIRERIETKMRGARFNFTALAFAW</sequence>
<proteinExistence type="predicted"/>
<dbReference type="RefSeq" id="WP_189064253.1">
    <property type="nucleotide sequence ID" value="NZ_BMQM01000006.1"/>
</dbReference>
<evidence type="ECO:0000313" key="2">
    <source>
        <dbReference type="Proteomes" id="UP000634308"/>
    </source>
</evidence>
<evidence type="ECO:0000313" key="1">
    <source>
        <dbReference type="EMBL" id="GGR53441.1"/>
    </source>
</evidence>
<reference evidence="2" key="1">
    <citation type="journal article" date="2019" name="Int. J. Syst. Evol. Microbiol.">
        <title>The Global Catalogue of Microorganisms (GCM) 10K type strain sequencing project: providing services to taxonomists for standard genome sequencing and annotation.</title>
        <authorList>
            <consortium name="The Broad Institute Genomics Platform"/>
            <consortium name="The Broad Institute Genome Sequencing Center for Infectious Disease"/>
            <person name="Wu L."/>
            <person name="Ma J."/>
        </authorList>
    </citation>
    <scope>NUCLEOTIDE SEQUENCE [LARGE SCALE GENOMIC DNA]</scope>
    <source>
        <strain evidence="2">JCM 31404</strain>
    </source>
</reference>
<dbReference type="EMBL" id="BMQM01000006">
    <property type="protein sequence ID" value="GGR53441.1"/>
    <property type="molecule type" value="Genomic_DNA"/>
</dbReference>
<accession>A0ABQ2RPU4</accession>
<dbReference type="Proteomes" id="UP000634308">
    <property type="component" value="Unassembled WGS sequence"/>
</dbReference>
<keyword evidence="2" id="KW-1185">Reference proteome</keyword>
<comment type="caution">
    <text evidence="1">The sequence shown here is derived from an EMBL/GenBank/DDBJ whole genome shotgun (WGS) entry which is preliminary data.</text>
</comment>
<gene>
    <name evidence="1" type="ORF">GCM10008959_13810</name>
</gene>
<protein>
    <submittedName>
        <fullName evidence="1">Uncharacterized protein</fullName>
    </submittedName>
</protein>
<name>A0ABQ2RPU4_9DEIO</name>